<dbReference type="EMBL" id="ML208801">
    <property type="protein sequence ID" value="TFK60269.1"/>
    <property type="molecule type" value="Genomic_DNA"/>
</dbReference>
<name>A0ACD3A4G0_9AGAR</name>
<protein>
    <submittedName>
        <fullName evidence="1">Uncharacterized protein</fullName>
    </submittedName>
</protein>
<evidence type="ECO:0000313" key="2">
    <source>
        <dbReference type="Proteomes" id="UP000308600"/>
    </source>
</evidence>
<reference evidence="1 2" key="1">
    <citation type="journal article" date="2019" name="Nat. Ecol. Evol.">
        <title>Megaphylogeny resolves global patterns of mushroom evolution.</title>
        <authorList>
            <person name="Varga T."/>
            <person name="Krizsan K."/>
            <person name="Foldi C."/>
            <person name="Dima B."/>
            <person name="Sanchez-Garcia M."/>
            <person name="Sanchez-Ramirez S."/>
            <person name="Szollosi G.J."/>
            <person name="Szarkandi J.G."/>
            <person name="Papp V."/>
            <person name="Albert L."/>
            <person name="Andreopoulos W."/>
            <person name="Angelini C."/>
            <person name="Antonin V."/>
            <person name="Barry K.W."/>
            <person name="Bougher N.L."/>
            <person name="Buchanan P."/>
            <person name="Buyck B."/>
            <person name="Bense V."/>
            <person name="Catcheside P."/>
            <person name="Chovatia M."/>
            <person name="Cooper J."/>
            <person name="Damon W."/>
            <person name="Desjardin D."/>
            <person name="Finy P."/>
            <person name="Geml J."/>
            <person name="Haridas S."/>
            <person name="Hughes K."/>
            <person name="Justo A."/>
            <person name="Karasinski D."/>
            <person name="Kautmanova I."/>
            <person name="Kiss B."/>
            <person name="Kocsube S."/>
            <person name="Kotiranta H."/>
            <person name="LaButti K.M."/>
            <person name="Lechner B.E."/>
            <person name="Liimatainen K."/>
            <person name="Lipzen A."/>
            <person name="Lukacs Z."/>
            <person name="Mihaltcheva S."/>
            <person name="Morgado L.N."/>
            <person name="Niskanen T."/>
            <person name="Noordeloos M.E."/>
            <person name="Ohm R.A."/>
            <person name="Ortiz-Santana B."/>
            <person name="Ovrebo C."/>
            <person name="Racz N."/>
            <person name="Riley R."/>
            <person name="Savchenko A."/>
            <person name="Shiryaev A."/>
            <person name="Soop K."/>
            <person name="Spirin V."/>
            <person name="Szebenyi C."/>
            <person name="Tomsovsky M."/>
            <person name="Tulloss R.E."/>
            <person name="Uehling J."/>
            <person name="Grigoriev I.V."/>
            <person name="Vagvolgyi C."/>
            <person name="Papp T."/>
            <person name="Martin F.M."/>
            <person name="Miettinen O."/>
            <person name="Hibbett D.S."/>
            <person name="Nagy L.G."/>
        </authorList>
    </citation>
    <scope>NUCLEOTIDE SEQUENCE [LARGE SCALE GENOMIC DNA]</scope>
    <source>
        <strain evidence="1 2">NL-1719</strain>
    </source>
</reference>
<sequence length="290" mass="33544">MDNLPVELLREIIELAAESDLIQAALLSSVSSQFHTWAQPALCRTVIALEEGYESMPPQLNRTWLETNGRHVRGVLVWGFEDPLSLFELCPHITEFSVWWTDLVELLPVISKLPIRKITSDFSSLFGTSYLHVEQGRSQLFQNVTHLEVIDAQQSWLYIQGLTELPQLTHFAFPEAEYVRSVRDQHNEDTSAIVHDILRSCPRLKVLVMFVQGVSSDSDEHSPEEEEPVEAEVPFRCDEPRMIAIESTIPRWEDWVKGRFSYRNAWEVAEKVVQRNWQRRQLESTRVTTS</sequence>
<keyword evidence="2" id="KW-1185">Reference proteome</keyword>
<gene>
    <name evidence="1" type="ORF">BDN72DRAFT_965772</name>
</gene>
<proteinExistence type="predicted"/>
<evidence type="ECO:0000313" key="1">
    <source>
        <dbReference type="EMBL" id="TFK60269.1"/>
    </source>
</evidence>
<organism evidence="1 2">
    <name type="scientific">Pluteus cervinus</name>
    <dbReference type="NCBI Taxonomy" id="181527"/>
    <lineage>
        <taxon>Eukaryota</taxon>
        <taxon>Fungi</taxon>
        <taxon>Dikarya</taxon>
        <taxon>Basidiomycota</taxon>
        <taxon>Agaricomycotina</taxon>
        <taxon>Agaricomycetes</taxon>
        <taxon>Agaricomycetidae</taxon>
        <taxon>Agaricales</taxon>
        <taxon>Pluteineae</taxon>
        <taxon>Pluteaceae</taxon>
        <taxon>Pluteus</taxon>
    </lineage>
</organism>
<dbReference type="Proteomes" id="UP000308600">
    <property type="component" value="Unassembled WGS sequence"/>
</dbReference>
<accession>A0ACD3A4G0</accession>